<organism evidence="1 2">
    <name type="scientific">Lactobacillus phage BH1</name>
    <dbReference type="NCBI Taxonomy" id="1932007"/>
    <lineage>
        <taxon>Viruses</taxon>
        <taxon>Duplodnaviria</taxon>
        <taxon>Heunggongvirae</taxon>
        <taxon>Uroviricota</taxon>
        <taxon>Caudoviricetes</taxon>
        <taxon>Behunavirus</taxon>
        <taxon>Behunavirus BH1</taxon>
    </lineage>
</organism>
<dbReference type="EMBL" id="MH983004">
    <property type="protein sequence ID" value="AYQ93246.1"/>
    <property type="molecule type" value="Genomic_DNA"/>
</dbReference>
<proteinExistence type="predicted"/>
<protein>
    <submittedName>
        <fullName evidence="1">Uncharacterized protein</fullName>
    </submittedName>
</protein>
<name>A0A3G3LKK5_9CAUD</name>
<dbReference type="Proteomes" id="UP000274453">
    <property type="component" value="Segment"/>
</dbReference>
<evidence type="ECO:0000313" key="1">
    <source>
        <dbReference type="EMBL" id="AYQ93246.1"/>
    </source>
</evidence>
<reference evidence="1 2" key="1">
    <citation type="submission" date="2018-09" db="EMBL/GenBank/DDBJ databases">
        <title>Molecular characterization of bacteriophage BH1 orginated from probiotic Lactobacillus rhamnosus Pen.</title>
        <authorList>
            <person name="Jarocki P."/>
            <person name="Podlesny M."/>
            <person name="Komon-Janczara E."/>
            <person name="Kholiavskyi O."/>
            <person name="Targonski Z."/>
        </authorList>
    </citation>
    <scope>NUCLEOTIDE SEQUENCE [LARGE SCALE GENOMIC DNA]</scope>
</reference>
<sequence length="66" mass="7305">MSEEIKIDPEKFALASLVSCPSNLSEKDKLASYKTAYLLAKELVDSQKAKADATYKKQIESGEFGF</sequence>
<accession>A0A3G3LKK5</accession>
<gene>
    <name evidence="1" type="ORF">BVL67_00031</name>
</gene>
<evidence type="ECO:0000313" key="2">
    <source>
        <dbReference type="Proteomes" id="UP000274453"/>
    </source>
</evidence>
<keyword evidence="2" id="KW-1185">Reference proteome</keyword>